<dbReference type="OrthoDB" id="4724311at2"/>
<reference evidence="1 2" key="1">
    <citation type="submission" date="2016-01" db="EMBL/GenBank/DDBJ databases">
        <title>The new phylogeny of the genus Mycobacterium.</title>
        <authorList>
            <person name="Tarcisio F."/>
            <person name="Conor M."/>
            <person name="Antonella G."/>
            <person name="Elisabetta G."/>
            <person name="Giulia F.S."/>
            <person name="Sara T."/>
            <person name="Anna F."/>
            <person name="Clotilde B."/>
            <person name="Roberto B."/>
            <person name="Veronica D.S."/>
            <person name="Fabio R."/>
            <person name="Monica P."/>
            <person name="Olivier J."/>
            <person name="Enrico T."/>
            <person name="Nicola S."/>
        </authorList>
    </citation>
    <scope>NUCLEOTIDE SEQUENCE [LARGE SCALE GENOMIC DNA]</scope>
    <source>
        <strain evidence="1 2">DSM 45166</strain>
    </source>
</reference>
<dbReference type="Gene3D" id="3.30.1310.10">
    <property type="entry name" value="Nucleoid-associated protein YbaB-like domain"/>
    <property type="match status" value="1"/>
</dbReference>
<dbReference type="RefSeq" id="WP_085241095.1">
    <property type="nucleotide sequence ID" value="NZ_LQPE01000050.1"/>
</dbReference>
<comment type="caution">
    <text evidence="1">The sequence shown here is derived from an EMBL/GenBank/DDBJ whole genome shotgun (WGS) entry which is preliminary data.</text>
</comment>
<evidence type="ECO:0000313" key="1">
    <source>
        <dbReference type="EMBL" id="ORW07202.1"/>
    </source>
</evidence>
<name>A0A1X1Y7V3_9MYCO</name>
<sequence length="113" mass="12616">MMMSDKDRVEAIQQGLRVTHALVAEMNAIEPKAVAESANHEIEATFDRDGFLQDLVIAPTALADHTHIELEDMITDVLLDGHAQLNEAIMTAMTRYWGPESSWHELPALADDY</sequence>
<dbReference type="EMBL" id="LQPE01000050">
    <property type="protein sequence ID" value="ORW07202.1"/>
    <property type="molecule type" value="Genomic_DNA"/>
</dbReference>
<dbReference type="Proteomes" id="UP000193487">
    <property type="component" value="Unassembled WGS sequence"/>
</dbReference>
<proteinExistence type="predicted"/>
<dbReference type="InterPro" id="IPR036894">
    <property type="entry name" value="YbaB-like_sf"/>
</dbReference>
<gene>
    <name evidence="1" type="ORF">AWC14_25005</name>
</gene>
<accession>A0A1X1Y7V3</accession>
<protein>
    <submittedName>
        <fullName evidence="1">Uncharacterized protein</fullName>
    </submittedName>
</protein>
<organism evidence="1 2">
    <name type="scientific">Mycobacterium kyorinense</name>
    <dbReference type="NCBI Taxonomy" id="487514"/>
    <lineage>
        <taxon>Bacteria</taxon>
        <taxon>Bacillati</taxon>
        <taxon>Actinomycetota</taxon>
        <taxon>Actinomycetes</taxon>
        <taxon>Mycobacteriales</taxon>
        <taxon>Mycobacteriaceae</taxon>
        <taxon>Mycobacterium</taxon>
    </lineage>
</organism>
<keyword evidence="2" id="KW-1185">Reference proteome</keyword>
<dbReference type="AlphaFoldDB" id="A0A1X1Y7V3"/>
<evidence type="ECO:0000313" key="2">
    <source>
        <dbReference type="Proteomes" id="UP000193487"/>
    </source>
</evidence>